<dbReference type="Pfam" id="PF00583">
    <property type="entry name" value="Acetyltransf_1"/>
    <property type="match status" value="1"/>
</dbReference>
<name>A0ABS9QMI2_9HYPH</name>
<gene>
    <name evidence="2" type="ORF">L4923_26690</name>
</gene>
<dbReference type="InterPro" id="IPR000182">
    <property type="entry name" value="GNAT_dom"/>
</dbReference>
<evidence type="ECO:0000313" key="2">
    <source>
        <dbReference type="EMBL" id="MCG7508632.1"/>
    </source>
</evidence>
<feature type="domain" description="N-acetyltransferase" evidence="1">
    <location>
        <begin position="52"/>
        <end position="141"/>
    </location>
</feature>
<keyword evidence="3" id="KW-1185">Reference proteome</keyword>
<dbReference type="Gene3D" id="3.40.630.30">
    <property type="match status" value="1"/>
</dbReference>
<dbReference type="SUPFAM" id="SSF55729">
    <property type="entry name" value="Acyl-CoA N-acyltransferases (Nat)"/>
    <property type="match status" value="1"/>
</dbReference>
<evidence type="ECO:0000259" key="1">
    <source>
        <dbReference type="Pfam" id="PF00583"/>
    </source>
</evidence>
<accession>A0ABS9QMI2</accession>
<dbReference type="Proteomes" id="UP001201701">
    <property type="component" value="Unassembled WGS sequence"/>
</dbReference>
<dbReference type="EMBL" id="JAKREW010000048">
    <property type="protein sequence ID" value="MCG7508632.1"/>
    <property type="molecule type" value="Genomic_DNA"/>
</dbReference>
<dbReference type="InterPro" id="IPR016181">
    <property type="entry name" value="Acyl_CoA_acyltransferase"/>
</dbReference>
<sequence length="200" mass="21355">MTDLALSETGIVEAIGYSWASAALRHEFASLQCRVYPLGGGDEDAATVPLHDPAFDAFSFYIREDSQVVSYAAIAKKTIEYAGDTFNIAGLSCVMTDPGRQRQGLGLRVVSAATRCLERSSLDIGVFTCDPPLVRFYAQAGCWPIAPNVVLIGSRHPGALRSDALGKVVLMRLFSLKALAAASTLTNATIDLNLPVGQFL</sequence>
<dbReference type="RefSeq" id="WP_239370141.1">
    <property type="nucleotide sequence ID" value="NZ_JAKREW010000048.1"/>
</dbReference>
<reference evidence="2 3" key="1">
    <citation type="submission" date="2022-02" db="EMBL/GenBank/DDBJ databases">
        <title>Draft genome sequence of Mezorhizobium retamae strain IRAMC:0171 isolated from Retama raetam nodules.</title>
        <authorList>
            <person name="Bengaied R."/>
            <person name="Sbissi I."/>
            <person name="Huber K."/>
            <person name="Ghodbane F."/>
            <person name="Nouioui I."/>
            <person name="Tarhouni M."/>
            <person name="Gtari M."/>
        </authorList>
    </citation>
    <scope>NUCLEOTIDE SEQUENCE [LARGE SCALE GENOMIC DNA]</scope>
    <source>
        <strain evidence="2 3">IRAMC:0171</strain>
    </source>
</reference>
<comment type="caution">
    <text evidence="2">The sequence shown here is derived from an EMBL/GenBank/DDBJ whole genome shotgun (WGS) entry which is preliminary data.</text>
</comment>
<evidence type="ECO:0000313" key="3">
    <source>
        <dbReference type="Proteomes" id="UP001201701"/>
    </source>
</evidence>
<proteinExistence type="predicted"/>
<protein>
    <submittedName>
        <fullName evidence="2">GNAT family N-acetyltransferase</fullName>
    </submittedName>
</protein>
<organism evidence="2 3">
    <name type="scientific">Mesorhizobium retamae</name>
    <dbReference type="NCBI Taxonomy" id="2912854"/>
    <lineage>
        <taxon>Bacteria</taxon>
        <taxon>Pseudomonadati</taxon>
        <taxon>Pseudomonadota</taxon>
        <taxon>Alphaproteobacteria</taxon>
        <taxon>Hyphomicrobiales</taxon>
        <taxon>Phyllobacteriaceae</taxon>
        <taxon>Mesorhizobium</taxon>
    </lineage>
</organism>